<dbReference type="InterPro" id="IPR005502">
    <property type="entry name" value="Ribosyl_crysJ1"/>
</dbReference>
<evidence type="ECO:0000256" key="1">
    <source>
        <dbReference type="ARBA" id="ARBA00010702"/>
    </source>
</evidence>
<dbReference type="Gene3D" id="3.90.79.10">
    <property type="entry name" value="Nucleoside Triphosphate Pyrophosphohydrolase"/>
    <property type="match status" value="1"/>
</dbReference>
<dbReference type="EC" id="3.2.2.24" evidence="6"/>
<keyword evidence="2 6" id="KW-0378">Hydrolase</keyword>
<dbReference type="InterPro" id="IPR000086">
    <property type="entry name" value="NUDIX_hydrolase_dom"/>
</dbReference>
<dbReference type="GO" id="GO:0046872">
    <property type="term" value="F:metal ion binding"/>
    <property type="evidence" value="ECO:0007669"/>
    <property type="project" value="UniProtKB-KW"/>
</dbReference>
<feature type="binding site" evidence="3">
    <location>
        <position position="302"/>
    </location>
    <ligand>
        <name>Mg(2+)</name>
        <dbReference type="ChEBI" id="CHEBI:18420"/>
        <label>2</label>
    </ligand>
</feature>
<keyword evidence="3" id="KW-0460">Magnesium</keyword>
<accession>A0A554XM22</accession>
<organism evidence="6 7">
    <name type="scientific">Tepidimonas fonticaldi</name>
    <dbReference type="NCBI Taxonomy" id="1101373"/>
    <lineage>
        <taxon>Bacteria</taxon>
        <taxon>Pseudomonadati</taxon>
        <taxon>Pseudomonadota</taxon>
        <taxon>Betaproteobacteria</taxon>
        <taxon>Burkholderiales</taxon>
        <taxon>Tepidimonas</taxon>
    </lineage>
</organism>
<feature type="domain" description="Nudix hydrolase" evidence="5">
    <location>
        <begin position="85"/>
        <end position="209"/>
    </location>
</feature>
<dbReference type="PROSITE" id="PS51462">
    <property type="entry name" value="NUDIX"/>
    <property type="match status" value="1"/>
</dbReference>
<protein>
    <submittedName>
        <fullName evidence="6">ADP-ribosyl-dinitrogen reductase glycohydrolase</fullName>
        <ecNumber evidence="6">3.2.2.24</ecNumber>
    </submittedName>
</protein>
<dbReference type="AlphaFoldDB" id="A0A554XM22"/>
<proteinExistence type="inferred from homology"/>
<dbReference type="GO" id="GO:0047407">
    <property type="term" value="F:ADP-ribosyl-[dinitrogen reductase] hydrolase activity"/>
    <property type="evidence" value="ECO:0007669"/>
    <property type="project" value="UniProtKB-EC"/>
</dbReference>
<evidence type="ECO:0000256" key="3">
    <source>
        <dbReference type="PIRSR" id="PIRSR605502-1"/>
    </source>
</evidence>
<feature type="binding site" evidence="3">
    <location>
        <position position="301"/>
    </location>
    <ligand>
        <name>Mg(2+)</name>
        <dbReference type="ChEBI" id="CHEBI:18420"/>
        <label>1</label>
    </ligand>
</feature>
<evidence type="ECO:0000259" key="5">
    <source>
        <dbReference type="PROSITE" id="PS51462"/>
    </source>
</evidence>
<comment type="cofactor">
    <cofactor evidence="3">
        <name>Mg(2+)</name>
        <dbReference type="ChEBI" id="CHEBI:18420"/>
    </cofactor>
    <text evidence="3">Binds 2 magnesium ions per subunit.</text>
</comment>
<dbReference type="SUPFAM" id="SSF101478">
    <property type="entry name" value="ADP-ribosylglycohydrolase"/>
    <property type="match status" value="1"/>
</dbReference>
<dbReference type="Gene3D" id="1.10.4080.10">
    <property type="entry name" value="ADP-ribosylation/Crystallin J1"/>
    <property type="match status" value="1"/>
</dbReference>
<keyword evidence="3" id="KW-0479">Metal-binding</keyword>
<comment type="caution">
    <text evidence="6">The sequence shown here is derived from an EMBL/GenBank/DDBJ whole genome shotgun (WGS) entry which is preliminary data.</text>
</comment>
<evidence type="ECO:0000256" key="4">
    <source>
        <dbReference type="SAM" id="MobiDB-lite"/>
    </source>
</evidence>
<dbReference type="Proteomes" id="UP000316388">
    <property type="component" value="Unassembled WGS sequence"/>
</dbReference>
<feature type="compositionally biased region" description="Basic and acidic residues" evidence="4">
    <location>
        <begin position="221"/>
        <end position="235"/>
    </location>
</feature>
<comment type="similarity">
    <text evidence="1">Belongs to the ADP-ribosylglycohydrolase family.</text>
</comment>
<evidence type="ECO:0000313" key="7">
    <source>
        <dbReference type="Proteomes" id="UP000316388"/>
    </source>
</evidence>
<dbReference type="InterPro" id="IPR050792">
    <property type="entry name" value="ADP-ribosylglycohydrolase"/>
</dbReference>
<sequence>MPPVAHPQPGPKGETVWIERPHKARLRGWTDPEAALTITPGDALPVAELNGVRLQSWQGPRDPEAWQTVSGQRHIGEPELATAQPGRKLASGLVMREPDGRVWLVSPTNAYGGYHTTFPKGRLDAGLSAQANAIREAWEESGLKARIVAWLGDVDRTTTRTRYYLAQREAGTPSDMGWESQAVHLVPLAQARAFLASPYDRAVLDLLERFLSQQEAEFRHDYDERTESSDVEHQNRSRRARRLPRRITLSDRYEGCLLGGAVGDALGAPVEFMTRAEIERRFGPRGLTDYAPAYGGIGRITDDTQMTLFTAEGLLRTWVRGRMRGLASHQDVVRYAYLRWLHTQGETAADGIEWALEYPGWLYPHPALHVRRAPGITCLNALRRDEGARNDSKGCGGVMRVAPVGLYTARAPHASVASSFELACELAGLTHGHPTGQLAAGAFAALVHVIACGGSLDEALDEVFGLLPRYPRHEETLTALQHARQLAHSGETPGRAIPRLGQGWVAEEALAIAVYCALQAHNFTTSKKVFYWPSITMATRTPPAPWRVTCWGRWGACKPSPSGGWRGWSCAM</sequence>
<reference evidence="6 7" key="1">
    <citation type="submission" date="2019-07" db="EMBL/GenBank/DDBJ databases">
        <title>Tepidimonas fonticaldi AT-A2 draft genome.</title>
        <authorList>
            <person name="Da Costa M.S."/>
            <person name="Froufe H.J.C."/>
            <person name="Egas C."/>
            <person name="Albuquerque L."/>
        </authorList>
    </citation>
    <scope>NUCLEOTIDE SEQUENCE [LARGE SCALE GENOMIC DNA]</scope>
    <source>
        <strain evidence="6 7">AT-A2</strain>
    </source>
</reference>
<dbReference type="EMBL" id="VJOO01000013">
    <property type="protein sequence ID" value="TSE36893.1"/>
    <property type="molecule type" value="Genomic_DNA"/>
</dbReference>
<evidence type="ECO:0000313" key="6">
    <source>
        <dbReference type="EMBL" id="TSE36893.1"/>
    </source>
</evidence>
<dbReference type="Pfam" id="PF00293">
    <property type="entry name" value="NUDIX"/>
    <property type="match status" value="1"/>
</dbReference>
<dbReference type="PANTHER" id="PTHR16222:SF24">
    <property type="entry name" value="ADP-RIBOSYLHYDROLASE ARH3"/>
    <property type="match status" value="1"/>
</dbReference>
<evidence type="ECO:0000256" key="2">
    <source>
        <dbReference type="ARBA" id="ARBA00022801"/>
    </source>
</evidence>
<gene>
    <name evidence="6" type="primary">draG</name>
    <name evidence="6" type="ORF">Tfont_01605</name>
</gene>
<dbReference type="InterPro" id="IPR036705">
    <property type="entry name" value="Ribosyl_crysJ1_sf"/>
</dbReference>
<dbReference type="Pfam" id="PF03747">
    <property type="entry name" value="ADP_ribosyl_GH"/>
    <property type="match status" value="1"/>
</dbReference>
<keyword evidence="6" id="KW-0326">Glycosidase</keyword>
<dbReference type="InterPro" id="IPR015797">
    <property type="entry name" value="NUDIX_hydrolase-like_dom_sf"/>
</dbReference>
<dbReference type="SUPFAM" id="SSF55811">
    <property type="entry name" value="Nudix"/>
    <property type="match status" value="1"/>
</dbReference>
<feature type="binding site" evidence="3">
    <location>
        <position position="303"/>
    </location>
    <ligand>
        <name>Mg(2+)</name>
        <dbReference type="ChEBI" id="CHEBI:18420"/>
        <label>1</label>
    </ligand>
</feature>
<feature type="region of interest" description="Disordered" evidence="4">
    <location>
        <begin position="221"/>
        <end position="240"/>
    </location>
</feature>
<name>A0A554XM22_9BURK</name>
<dbReference type="PANTHER" id="PTHR16222">
    <property type="entry name" value="ADP-RIBOSYLGLYCOHYDROLASE"/>
    <property type="match status" value="1"/>
</dbReference>